<accession>A0AB39U6T8</accession>
<evidence type="ECO:0000313" key="1">
    <source>
        <dbReference type="EMBL" id="XDS44460.1"/>
    </source>
</evidence>
<protein>
    <submittedName>
        <fullName evidence="1">Uncharacterized protein</fullName>
    </submittedName>
</protein>
<sequence>MIPHAPAAVIESTSDAITMKNSVYSDPSDMMRAIVENELPELYSTDAARTLFQWNVLHGGASGYILGQVPTAMRATGCGSMPAGLSSQYYVDCSSDETIKIRGTVDD</sequence>
<reference evidence="1" key="1">
    <citation type="submission" date="2023-07" db="EMBL/GenBank/DDBJ databases">
        <title>Bifidobacterium aquikefiriaerophilum sp. nov. and Bifidobacterium eccum sp. nov., isolated from water kefir.</title>
        <authorList>
            <person name="Breselge S."/>
            <person name="Bellassi P."/>
            <person name="Barcenilla C."/>
            <person name="Alvarez-Ordonez A."/>
            <person name="Morelli L."/>
            <person name="Cotter P.D."/>
        </authorList>
    </citation>
    <scope>NUCLEOTIDE SEQUENCE</scope>
    <source>
        <strain evidence="1">WK041_4_12</strain>
    </source>
</reference>
<gene>
    <name evidence="1" type="ORF">QN215_09420</name>
</gene>
<dbReference type="AlphaFoldDB" id="A0AB39U6T8"/>
<dbReference type="EMBL" id="CP129674">
    <property type="protein sequence ID" value="XDS44460.1"/>
    <property type="molecule type" value="Genomic_DNA"/>
</dbReference>
<dbReference type="RefSeq" id="WP_369344040.1">
    <property type="nucleotide sequence ID" value="NZ_CP129674.1"/>
</dbReference>
<dbReference type="KEGG" id="baqk:QN215_09420"/>
<proteinExistence type="predicted"/>
<organism evidence="1">
    <name type="scientific">Bifidobacterium aquikefiricola</name>
    <dbReference type="NCBI Taxonomy" id="3059038"/>
    <lineage>
        <taxon>Bacteria</taxon>
        <taxon>Bacillati</taxon>
        <taxon>Actinomycetota</taxon>
        <taxon>Actinomycetes</taxon>
        <taxon>Bifidobacteriales</taxon>
        <taxon>Bifidobacteriaceae</taxon>
        <taxon>Bifidobacterium</taxon>
    </lineage>
</organism>
<name>A0AB39U6T8_9BIFI</name>